<evidence type="ECO:0000313" key="8">
    <source>
        <dbReference type="EMBL" id="KFB77341.1"/>
    </source>
</evidence>
<dbReference type="SUPFAM" id="SSF142019">
    <property type="entry name" value="Nqo1 FMN-binding domain-like"/>
    <property type="match status" value="1"/>
</dbReference>
<dbReference type="SMART" id="SM00928">
    <property type="entry name" value="NADH_4Fe-4S"/>
    <property type="match status" value="1"/>
</dbReference>
<dbReference type="PANTHER" id="PTHR43578:SF3">
    <property type="entry name" value="NADH-QUINONE OXIDOREDUCTASE SUBUNIT F"/>
    <property type="match status" value="1"/>
</dbReference>
<dbReference type="PANTHER" id="PTHR43578">
    <property type="entry name" value="NADH-QUINONE OXIDOREDUCTASE SUBUNIT F"/>
    <property type="match status" value="1"/>
</dbReference>
<dbReference type="CDD" id="cd03083">
    <property type="entry name" value="TRX_Fd_NuoE_hoxF"/>
    <property type="match status" value="1"/>
</dbReference>
<dbReference type="Gene3D" id="3.40.30.10">
    <property type="entry name" value="Glutaredoxin"/>
    <property type="match status" value="1"/>
</dbReference>
<dbReference type="Pfam" id="PF01512">
    <property type="entry name" value="Complex1_51K"/>
    <property type="match status" value="1"/>
</dbReference>
<organism evidence="8 9">
    <name type="scientific">Candidatus Accumulibacter cognatus</name>
    <dbReference type="NCBI Taxonomy" id="2954383"/>
    <lineage>
        <taxon>Bacteria</taxon>
        <taxon>Pseudomonadati</taxon>
        <taxon>Pseudomonadota</taxon>
        <taxon>Betaproteobacteria</taxon>
        <taxon>Candidatus Accumulibacter</taxon>
    </lineage>
</organism>
<evidence type="ECO:0000259" key="7">
    <source>
        <dbReference type="SMART" id="SM00928"/>
    </source>
</evidence>
<keyword evidence="6" id="KW-0411">Iron-sulfur</keyword>
<dbReference type="GO" id="GO:0008137">
    <property type="term" value="F:NADH dehydrogenase (ubiquinone) activity"/>
    <property type="evidence" value="ECO:0007669"/>
    <property type="project" value="InterPro"/>
</dbReference>
<gene>
    <name evidence="8" type="primary">hoxF</name>
    <name evidence="8" type="ORF">AW06_001577</name>
</gene>
<dbReference type="GO" id="GO:0010181">
    <property type="term" value="F:FMN binding"/>
    <property type="evidence" value="ECO:0007669"/>
    <property type="project" value="InterPro"/>
</dbReference>
<evidence type="ECO:0000256" key="2">
    <source>
        <dbReference type="ARBA" id="ARBA00007523"/>
    </source>
</evidence>
<dbReference type="InterPro" id="IPR011538">
    <property type="entry name" value="Nuo51_FMN-bd"/>
</dbReference>
<dbReference type="STRING" id="1453999.AW06_001577"/>
<comment type="caution">
    <text evidence="8">The sequence shown here is derived from an EMBL/GenBank/DDBJ whole genome shotgun (WGS) entry which is preliminary data.</text>
</comment>
<dbReference type="EMBL" id="JDST02000030">
    <property type="protein sequence ID" value="KFB77341.1"/>
    <property type="molecule type" value="Genomic_DNA"/>
</dbReference>
<dbReference type="SUPFAM" id="SSF52833">
    <property type="entry name" value="Thioredoxin-like"/>
    <property type="match status" value="1"/>
</dbReference>
<feature type="domain" description="NADH-ubiquinone oxidoreductase 51kDa subunit iron-sulphur binding" evidence="7">
    <location>
        <begin position="539"/>
        <end position="584"/>
    </location>
</feature>
<dbReference type="Gene3D" id="1.10.10.1590">
    <property type="entry name" value="NADH-quinone oxidoreductase subunit E"/>
    <property type="match status" value="1"/>
</dbReference>
<name>A0A080M8N1_9PROT</name>
<accession>A0A080M8N1</accession>
<dbReference type="InterPro" id="IPR037207">
    <property type="entry name" value="Nuop51_4Fe4S-bd_sf"/>
</dbReference>
<dbReference type="SUPFAM" id="SSF140490">
    <property type="entry name" value="Nqo1C-terminal domain-like"/>
    <property type="match status" value="1"/>
</dbReference>
<dbReference type="InterPro" id="IPR001949">
    <property type="entry name" value="NADH-UbQ_OxRdtase_51kDa_CS"/>
</dbReference>
<dbReference type="GO" id="GO:0051539">
    <property type="term" value="F:4 iron, 4 sulfur cluster binding"/>
    <property type="evidence" value="ECO:0007669"/>
    <property type="project" value="UniProtKB-KW"/>
</dbReference>
<keyword evidence="8" id="KW-0560">Oxidoreductase</keyword>
<dbReference type="GO" id="GO:0003677">
    <property type="term" value="F:DNA binding"/>
    <property type="evidence" value="ECO:0007669"/>
    <property type="project" value="UniProtKB-KW"/>
</dbReference>
<evidence type="ECO:0000256" key="6">
    <source>
        <dbReference type="ARBA" id="ARBA00023014"/>
    </source>
</evidence>
<dbReference type="EC" id="1.12.1.2" evidence="8"/>
<dbReference type="Pfam" id="PF01257">
    <property type="entry name" value="2Fe-2S_thioredx"/>
    <property type="match status" value="1"/>
</dbReference>
<comment type="similarity">
    <text evidence="2">Belongs to the complex I 51 kDa subunit family.</text>
</comment>
<dbReference type="InterPro" id="IPR019575">
    <property type="entry name" value="Nuop51_4Fe4S-bd"/>
</dbReference>
<dbReference type="GO" id="GO:0046872">
    <property type="term" value="F:metal ion binding"/>
    <property type="evidence" value="ECO:0007669"/>
    <property type="project" value="UniProtKB-KW"/>
</dbReference>
<dbReference type="Pfam" id="PF10589">
    <property type="entry name" value="NADH_4Fe-4S"/>
    <property type="match status" value="1"/>
</dbReference>
<dbReference type="InterPro" id="IPR036249">
    <property type="entry name" value="Thioredoxin-like_sf"/>
</dbReference>
<dbReference type="PROSITE" id="PS00645">
    <property type="entry name" value="COMPLEX1_51K_2"/>
    <property type="match status" value="1"/>
</dbReference>
<dbReference type="AlphaFoldDB" id="A0A080M8N1"/>
<evidence type="ECO:0000256" key="5">
    <source>
        <dbReference type="ARBA" id="ARBA00023004"/>
    </source>
</evidence>
<keyword evidence="9" id="KW-1185">Reference proteome</keyword>
<evidence type="ECO:0000313" key="9">
    <source>
        <dbReference type="Proteomes" id="UP000021315"/>
    </source>
</evidence>
<dbReference type="InterPro" id="IPR037225">
    <property type="entry name" value="Nuo51_FMN-bd_sf"/>
</dbReference>
<dbReference type="Gene3D" id="1.20.1440.230">
    <property type="entry name" value="NADH-ubiquinone oxidoreductase 51kDa subunit, iron-sulphur binding domain"/>
    <property type="match status" value="1"/>
</dbReference>
<dbReference type="Gene3D" id="3.10.20.600">
    <property type="match status" value="1"/>
</dbReference>
<dbReference type="InterPro" id="IPR041921">
    <property type="entry name" value="NuoE_N"/>
</dbReference>
<protein>
    <submittedName>
        <fullName evidence="8">NAD-reducing hydrogenase HoxS subunit alpha</fullName>
        <ecNumber evidence="8">1.12.1.2</ecNumber>
    </submittedName>
</protein>
<evidence type="ECO:0000256" key="3">
    <source>
        <dbReference type="ARBA" id="ARBA00022485"/>
    </source>
</evidence>
<proteinExistence type="inferred from homology"/>
<keyword evidence="4" id="KW-0479">Metal-binding</keyword>
<reference evidence="8" key="1">
    <citation type="submission" date="2014-02" db="EMBL/GenBank/DDBJ databases">
        <title>Expanding our view of genomic diversity in Candidatus Accumulibacter clades.</title>
        <authorList>
            <person name="Skennerton C.T."/>
            <person name="Barr J.J."/>
            <person name="Slater F.R."/>
            <person name="Bond P.L."/>
            <person name="Tyson G.W."/>
        </authorList>
    </citation>
    <scope>NUCLEOTIDE SEQUENCE [LARGE SCALE GENOMIC DNA]</scope>
</reference>
<dbReference type="PROSITE" id="PS00644">
    <property type="entry name" value="COMPLEX1_51K_1"/>
    <property type="match status" value="1"/>
</dbReference>
<dbReference type="Proteomes" id="UP000021315">
    <property type="component" value="Unassembled WGS sequence"/>
</dbReference>
<dbReference type="SUPFAM" id="SSF142984">
    <property type="entry name" value="Nqo1 middle domain-like"/>
    <property type="match status" value="1"/>
</dbReference>
<sequence length="667" mass="72807">MLQRSTKCHDDLNLRGTIRWLIGHFVDLHQYVLRWRGLGFLGWIGNRCARWETVVTEECFDAARLDELLQPIIDRHGGDPGQLLQILLAVQDALAYLPAAALTAIARALKLPRARVEGVAGFYSFLHLAPVGRYRVLFSDNITDRMLGSAELMDRLCNRLWIERGKVSEEGLVSVDTTSCTGMCDQGPALLVNGRALTRLSAERIDRISELIRAKVPLADWPEEYFRVDDNLRRRDALLNVSWPAGEAMRAAIARGAEAMLAEMKASNLRGRGGAGFTTQVKWESARRAEGQGEHLSRYVVCNADEGEPGTFKDRVLLSSYADLVFDGMSVAGLTIGAGKGLLYLRSEYAYLLPALRANLARRRQSGLLGQSLCGQAGRDFEIDIHLGAGAYVCGEESALLESLEGKRGVPRIRPPFPVSVGYRGQPTVVNNVETLCKAALIAVHGGAWFAGLGTKQSTGTKLLSISGDVETPGIYEYPFGVSVAQVLKDCGAGNAQAVQVSGPSGICLGMHEFSRHIAFEDVPTAGAFMVFGAHRDMFEVARNFAHFFAHESCGFCTPCRVGTALVANCMDKIADGRGSQYDINEIFKIHRLLHAASHCGLGQSACNPVFDTLNKFRPAYERRLRSLDFVPAFDLDQALDAARQMTGRDDAAAHFGLAARMKGCAP</sequence>
<dbReference type="Gene3D" id="3.40.50.11540">
    <property type="entry name" value="NADH-ubiquinone oxidoreductase 51kDa subunit"/>
    <property type="match status" value="1"/>
</dbReference>
<keyword evidence="3" id="KW-0004">4Fe-4S</keyword>
<evidence type="ECO:0000256" key="4">
    <source>
        <dbReference type="ARBA" id="ARBA00022723"/>
    </source>
</evidence>
<dbReference type="GO" id="GO:0047985">
    <property type="term" value="F:hydrogen dehydrogenase activity"/>
    <property type="evidence" value="ECO:0007669"/>
    <property type="project" value="UniProtKB-EC"/>
</dbReference>
<evidence type="ECO:0000256" key="1">
    <source>
        <dbReference type="ARBA" id="ARBA00001917"/>
    </source>
</evidence>
<comment type="cofactor">
    <cofactor evidence="1">
        <name>FMN</name>
        <dbReference type="ChEBI" id="CHEBI:58210"/>
    </cofactor>
</comment>
<keyword evidence="5" id="KW-0408">Iron</keyword>